<reference evidence="1" key="1">
    <citation type="journal article" date="2014" name="Int. J. Syst. Evol. Microbiol.">
        <title>Complete genome sequence of Corynebacterium casei LMG S-19264T (=DSM 44701T), isolated from a smear-ripened cheese.</title>
        <authorList>
            <consortium name="US DOE Joint Genome Institute (JGI-PGF)"/>
            <person name="Walter F."/>
            <person name="Albersmeier A."/>
            <person name="Kalinowski J."/>
            <person name="Ruckert C."/>
        </authorList>
    </citation>
    <scope>NUCLEOTIDE SEQUENCE</scope>
    <source>
        <strain evidence="1">CGMCC 1.12698</strain>
    </source>
</reference>
<gene>
    <name evidence="1" type="ORF">GCM10007140_32880</name>
</gene>
<organism evidence="1 2">
    <name type="scientific">Priestia taiwanensis</name>
    <dbReference type="NCBI Taxonomy" id="1347902"/>
    <lineage>
        <taxon>Bacteria</taxon>
        <taxon>Bacillati</taxon>
        <taxon>Bacillota</taxon>
        <taxon>Bacilli</taxon>
        <taxon>Bacillales</taxon>
        <taxon>Bacillaceae</taxon>
        <taxon>Priestia</taxon>
    </lineage>
</organism>
<evidence type="ECO:0000313" key="2">
    <source>
        <dbReference type="Proteomes" id="UP000605259"/>
    </source>
</evidence>
<accession>A0A917AWG4</accession>
<comment type="caution">
    <text evidence="1">The sequence shown here is derived from an EMBL/GenBank/DDBJ whole genome shotgun (WGS) entry which is preliminary data.</text>
</comment>
<sequence>MMLKNALSMLIDRVHQSAHLQPLLVNQDVIVQVSAEHESYTVHVAEGDIHIREKEGVLPHVVIHGIVDEVIEMLGSSLKMRTLLKMNKVTFTGSYRHLLLLEAIIHLTKPFENNFLKK</sequence>
<dbReference type="RefSeq" id="WP_188389585.1">
    <property type="nucleotide sequence ID" value="NZ_BMFK01000004.1"/>
</dbReference>
<reference evidence="1" key="2">
    <citation type="submission" date="2020-09" db="EMBL/GenBank/DDBJ databases">
        <authorList>
            <person name="Sun Q."/>
            <person name="Zhou Y."/>
        </authorList>
    </citation>
    <scope>NUCLEOTIDE SEQUENCE</scope>
    <source>
        <strain evidence="1">CGMCC 1.12698</strain>
    </source>
</reference>
<name>A0A917AWG4_9BACI</name>
<protein>
    <recommendedName>
        <fullName evidence="3">SCP2 domain-containing protein</fullName>
    </recommendedName>
</protein>
<keyword evidence="2" id="KW-1185">Reference proteome</keyword>
<evidence type="ECO:0000313" key="1">
    <source>
        <dbReference type="EMBL" id="GGE80803.1"/>
    </source>
</evidence>
<dbReference type="EMBL" id="BMFK01000004">
    <property type="protein sequence ID" value="GGE80803.1"/>
    <property type="molecule type" value="Genomic_DNA"/>
</dbReference>
<proteinExistence type="predicted"/>
<dbReference type="AlphaFoldDB" id="A0A917AWG4"/>
<evidence type="ECO:0008006" key="3">
    <source>
        <dbReference type="Google" id="ProtNLM"/>
    </source>
</evidence>
<dbReference type="Proteomes" id="UP000605259">
    <property type="component" value="Unassembled WGS sequence"/>
</dbReference>